<dbReference type="PRINTS" id="PR00344">
    <property type="entry name" value="BCTRLSENSOR"/>
</dbReference>
<reference evidence="8 9" key="1">
    <citation type="journal article" date="2020" name="ISME J.">
        <title>Comparative genomics reveals insights into cyanobacterial evolution and habitat adaptation.</title>
        <authorList>
            <person name="Chen M.Y."/>
            <person name="Teng W.K."/>
            <person name="Zhao L."/>
            <person name="Hu C.X."/>
            <person name="Zhou Y.K."/>
            <person name="Han B.P."/>
            <person name="Song L.R."/>
            <person name="Shu W.S."/>
        </authorList>
    </citation>
    <scope>NUCLEOTIDE SEQUENCE [LARGE SCALE GENOMIC DNA]</scope>
    <source>
        <strain evidence="8 9">FACHB-391</strain>
    </source>
</reference>
<dbReference type="SUPFAM" id="SSF55874">
    <property type="entry name" value="ATPase domain of HSP90 chaperone/DNA topoisomerase II/histidine kinase"/>
    <property type="match status" value="1"/>
</dbReference>
<name>A0ABR8F2E9_NOSLI</name>
<dbReference type="SMART" id="SM00387">
    <property type="entry name" value="HATPase_c"/>
    <property type="match status" value="1"/>
</dbReference>
<evidence type="ECO:0000256" key="1">
    <source>
        <dbReference type="ARBA" id="ARBA00000085"/>
    </source>
</evidence>
<dbReference type="InterPro" id="IPR004358">
    <property type="entry name" value="Sig_transdc_His_kin-like_C"/>
</dbReference>
<evidence type="ECO:0000256" key="3">
    <source>
        <dbReference type="ARBA" id="ARBA00022553"/>
    </source>
</evidence>
<keyword evidence="6" id="KW-0902">Two-component regulatory system</keyword>
<gene>
    <name evidence="8" type="ORF">H6G95_26585</name>
</gene>
<dbReference type="PANTHER" id="PTHR45453:SF1">
    <property type="entry name" value="PHOSPHATE REGULON SENSOR PROTEIN PHOR"/>
    <property type="match status" value="1"/>
</dbReference>
<accession>A0ABR8F2E9</accession>
<evidence type="ECO:0000313" key="8">
    <source>
        <dbReference type="EMBL" id="MBD2564106.1"/>
    </source>
</evidence>
<dbReference type="Pfam" id="PF02518">
    <property type="entry name" value="HATPase_c"/>
    <property type="match status" value="1"/>
</dbReference>
<evidence type="ECO:0000256" key="5">
    <source>
        <dbReference type="ARBA" id="ARBA00022777"/>
    </source>
</evidence>
<organism evidence="8 9">
    <name type="scientific">Nostoc linckia FACHB-391</name>
    <dbReference type="NCBI Taxonomy" id="2692906"/>
    <lineage>
        <taxon>Bacteria</taxon>
        <taxon>Bacillati</taxon>
        <taxon>Cyanobacteriota</taxon>
        <taxon>Cyanophyceae</taxon>
        <taxon>Nostocales</taxon>
        <taxon>Nostocaceae</taxon>
        <taxon>Nostoc</taxon>
    </lineage>
</organism>
<evidence type="ECO:0000256" key="6">
    <source>
        <dbReference type="ARBA" id="ARBA00023012"/>
    </source>
</evidence>
<dbReference type="EC" id="2.7.13.3" evidence="2"/>
<dbReference type="InterPro" id="IPR050351">
    <property type="entry name" value="BphY/WalK/GraS-like"/>
</dbReference>
<dbReference type="Gene3D" id="3.30.565.10">
    <property type="entry name" value="Histidine kinase-like ATPase, C-terminal domain"/>
    <property type="match status" value="1"/>
</dbReference>
<comment type="catalytic activity">
    <reaction evidence="1">
        <text>ATP + protein L-histidine = ADP + protein N-phospho-L-histidine.</text>
        <dbReference type="EC" id="2.7.13.3"/>
    </reaction>
</comment>
<evidence type="ECO:0000259" key="7">
    <source>
        <dbReference type="PROSITE" id="PS50109"/>
    </source>
</evidence>
<dbReference type="GO" id="GO:0016301">
    <property type="term" value="F:kinase activity"/>
    <property type="evidence" value="ECO:0007669"/>
    <property type="project" value="UniProtKB-KW"/>
</dbReference>
<keyword evidence="5 8" id="KW-0418">Kinase</keyword>
<protein>
    <recommendedName>
        <fullName evidence="2">histidine kinase</fullName>
        <ecNumber evidence="2">2.7.13.3</ecNumber>
    </recommendedName>
</protein>
<evidence type="ECO:0000256" key="4">
    <source>
        <dbReference type="ARBA" id="ARBA00022679"/>
    </source>
</evidence>
<dbReference type="RefSeq" id="WP_190898162.1">
    <property type="nucleotide sequence ID" value="NZ_JACJTE010000042.1"/>
</dbReference>
<dbReference type="InterPro" id="IPR003594">
    <property type="entry name" value="HATPase_dom"/>
</dbReference>
<sequence length="244" mass="27615">MQQESLSKQLDFSSLLHDVSSSFRATSLVLNQIIDGAYGQSLEEIRPLLIGLQEMNERGLGLVDRRTPCLEPSLATLGQFDMLDFLQKLYFQYKVIAQYHSLNLHYETQVTYKHGTQVRGDSISIDRMLCNIITNAIKYTLRGDIFIRLLNQDDDLIVEIEDTGCGIAAEQLSNIFIPFWRAPQSKLSDKPGRGMGLYIAWMVAYAHGLSMRVDSVAKQGTKFTIIFPYKDDGIYGVDGRMCLK</sequence>
<dbReference type="InterPro" id="IPR005467">
    <property type="entry name" value="His_kinase_dom"/>
</dbReference>
<dbReference type="PROSITE" id="PS50109">
    <property type="entry name" value="HIS_KIN"/>
    <property type="match status" value="1"/>
</dbReference>
<dbReference type="PANTHER" id="PTHR45453">
    <property type="entry name" value="PHOSPHATE REGULON SENSOR PROTEIN PHOR"/>
    <property type="match status" value="1"/>
</dbReference>
<keyword evidence="9" id="KW-1185">Reference proteome</keyword>
<evidence type="ECO:0000256" key="2">
    <source>
        <dbReference type="ARBA" id="ARBA00012438"/>
    </source>
</evidence>
<comment type="caution">
    <text evidence="8">The sequence shown here is derived from an EMBL/GenBank/DDBJ whole genome shotgun (WGS) entry which is preliminary data.</text>
</comment>
<keyword evidence="3" id="KW-0597">Phosphoprotein</keyword>
<feature type="domain" description="Histidine kinase" evidence="7">
    <location>
        <begin position="14"/>
        <end position="231"/>
    </location>
</feature>
<dbReference type="Proteomes" id="UP000604661">
    <property type="component" value="Unassembled WGS sequence"/>
</dbReference>
<keyword evidence="4" id="KW-0808">Transferase</keyword>
<dbReference type="EMBL" id="JACJTE010000042">
    <property type="protein sequence ID" value="MBD2564106.1"/>
    <property type="molecule type" value="Genomic_DNA"/>
</dbReference>
<proteinExistence type="predicted"/>
<evidence type="ECO:0000313" key="9">
    <source>
        <dbReference type="Proteomes" id="UP000604661"/>
    </source>
</evidence>
<dbReference type="InterPro" id="IPR036890">
    <property type="entry name" value="HATPase_C_sf"/>
</dbReference>